<protein>
    <submittedName>
        <fullName evidence="2">Uncharacterized protein</fullName>
    </submittedName>
</protein>
<sequence>MEETAPAVGQSRGSSRLQPGRGRMSDDPSRLHRVRPQVQRRLDVPRVRRRRRAAAAGTPTRTPAR</sequence>
<evidence type="ECO:0000313" key="2">
    <source>
        <dbReference type="EMBL" id="AKH48066.1"/>
    </source>
</evidence>
<reference evidence="2" key="2">
    <citation type="submission" date="2015-03" db="EMBL/GenBank/DDBJ databases">
        <authorList>
            <person name="Chow C.-E.T."/>
            <person name="Winget D.M."/>
            <person name="White R.A.III."/>
            <person name="Hallam S.J."/>
            <person name="Suttle C.A."/>
        </authorList>
    </citation>
    <scope>NUCLEOTIDE SEQUENCE</scope>
    <source>
        <strain evidence="2">Oxic1_6</strain>
    </source>
</reference>
<dbReference type="EMBL" id="KR029601">
    <property type="protein sequence ID" value="AKH48066.1"/>
    <property type="molecule type" value="Genomic_DNA"/>
</dbReference>
<feature type="compositionally biased region" description="Low complexity" evidence="1">
    <location>
        <begin position="54"/>
        <end position="65"/>
    </location>
</feature>
<evidence type="ECO:0000256" key="1">
    <source>
        <dbReference type="SAM" id="MobiDB-lite"/>
    </source>
</evidence>
<accession>A0A0F7LAE7</accession>
<feature type="region of interest" description="Disordered" evidence="1">
    <location>
        <begin position="1"/>
        <end position="65"/>
    </location>
</feature>
<organism evidence="2">
    <name type="scientific">uncultured marine virus</name>
    <dbReference type="NCBI Taxonomy" id="186617"/>
    <lineage>
        <taxon>Viruses</taxon>
        <taxon>environmental samples</taxon>
    </lineage>
</organism>
<reference evidence="2" key="1">
    <citation type="journal article" date="2015" name="Front. Microbiol.">
        <title>Combining genomic sequencing methods to explore viral diversity and reveal potential virus-host interactions.</title>
        <authorList>
            <person name="Chow C.E."/>
            <person name="Winget D.M."/>
            <person name="White R.A.III."/>
            <person name="Hallam S.J."/>
            <person name="Suttle C.A."/>
        </authorList>
    </citation>
    <scope>NUCLEOTIDE SEQUENCE</scope>
    <source>
        <strain evidence="2">Oxic1_6</strain>
    </source>
</reference>
<proteinExistence type="predicted"/>
<name>A0A0F7LAE7_9VIRU</name>